<dbReference type="InterPro" id="IPR016181">
    <property type="entry name" value="Acyl_CoA_acyltransferase"/>
</dbReference>
<dbReference type="Proteomes" id="UP000618931">
    <property type="component" value="Unassembled WGS sequence"/>
</dbReference>
<accession>A0ABS0HZ11</accession>
<dbReference type="PANTHER" id="PTHR43441">
    <property type="entry name" value="RIBOSOMAL-PROTEIN-SERINE ACETYLTRANSFERASE"/>
    <property type="match status" value="1"/>
</dbReference>
<comment type="caution">
    <text evidence="1">The sequence shown here is derived from an EMBL/GenBank/DDBJ whole genome shotgun (WGS) entry which is preliminary data.</text>
</comment>
<reference evidence="1 2" key="1">
    <citation type="submission" date="2020-11" db="EMBL/GenBank/DDBJ databases">
        <authorList>
            <person name="Kim M.K."/>
        </authorList>
    </citation>
    <scope>NUCLEOTIDE SEQUENCE [LARGE SCALE GENOMIC DNA]</scope>
    <source>
        <strain evidence="1 2">BT662</strain>
    </source>
</reference>
<protein>
    <submittedName>
        <fullName evidence="1">GNAT family N-acetyltransferase</fullName>
    </submittedName>
</protein>
<organism evidence="1 2">
    <name type="scientific">Hymenobacter ruricola</name>
    <dbReference type="NCBI Taxonomy" id="2791023"/>
    <lineage>
        <taxon>Bacteria</taxon>
        <taxon>Pseudomonadati</taxon>
        <taxon>Bacteroidota</taxon>
        <taxon>Cytophagia</taxon>
        <taxon>Cytophagales</taxon>
        <taxon>Hymenobacteraceae</taxon>
        <taxon>Hymenobacter</taxon>
    </lineage>
</organism>
<dbReference type="InterPro" id="IPR051908">
    <property type="entry name" value="Ribosomal_N-acetyltransferase"/>
</dbReference>
<gene>
    <name evidence="1" type="ORF">I2H31_02450</name>
</gene>
<dbReference type="Gene3D" id="3.40.630.30">
    <property type="match status" value="1"/>
</dbReference>
<dbReference type="EMBL" id="JADQDM010000001">
    <property type="protein sequence ID" value="MBF9219953.1"/>
    <property type="molecule type" value="Genomic_DNA"/>
</dbReference>
<sequence length="184" mass="20933">MRSFTALHSDSITLHLINEDKLTDIFALFQGFPDSKEMLDELFRSYLPRYENGRRTNFGFYSLLGGELAGLSLLSVDSWEESAGSTGADVFRHMRGRGVTPRSKPHLFYLAFELLGLNRVATGHRVSNVSSQRSIAKTPGFQFEGIMRESGVNERGEFEDELLYAILRRDWLALYDKSRVTVIE</sequence>
<keyword evidence="2" id="KW-1185">Reference proteome</keyword>
<proteinExistence type="predicted"/>
<evidence type="ECO:0000313" key="2">
    <source>
        <dbReference type="Proteomes" id="UP000618931"/>
    </source>
</evidence>
<dbReference type="RefSeq" id="WP_196291409.1">
    <property type="nucleotide sequence ID" value="NZ_JADQDM010000001.1"/>
</dbReference>
<evidence type="ECO:0000313" key="1">
    <source>
        <dbReference type="EMBL" id="MBF9219953.1"/>
    </source>
</evidence>
<dbReference type="SUPFAM" id="SSF55729">
    <property type="entry name" value="Acyl-CoA N-acyltransferases (Nat)"/>
    <property type="match status" value="1"/>
</dbReference>
<name>A0ABS0HZ11_9BACT</name>
<dbReference type="PANTHER" id="PTHR43441:SF11">
    <property type="entry name" value="RIBOSOMAL-PROTEIN-SERINE ACETYLTRANSFERASE"/>
    <property type="match status" value="1"/>
</dbReference>